<sequence length="298" mass="32573">MTAGGQTGQSTVQPVVHGGSAAGGEAQREDKALDCVELRGVGKTFTHGRESRQILADVNFTVRQGEFCAIVGASGCGKSSILRVIDGLLEPDTGSVRVNGRDVSGPSADIGMVFQQFNLLPWKTVQENIMFGLDSLKLPKAVKRERCQHWMSVVGLAEWSGHYPHQLSGGMQQRVSLARTMAREPSVVLMDEPFGALDALTRRFLQQEVVRLWQEGERTGILVTHDIEEGLLLADRIFVMSANPGRIAATVEVPFEHPRDEALQATAEFAEMKEHIWHLLTAEISKASSYVRSRSGPA</sequence>
<name>A0ABP5JDC4_9ACTN</name>
<evidence type="ECO:0000313" key="7">
    <source>
        <dbReference type="Proteomes" id="UP001500575"/>
    </source>
</evidence>
<protein>
    <submittedName>
        <fullName evidence="6">ABC transporter ATP-binding protein</fullName>
    </submittedName>
</protein>
<keyword evidence="2" id="KW-0547">Nucleotide-binding</keyword>
<evidence type="ECO:0000256" key="2">
    <source>
        <dbReference type="ARBA" id="ARBA00022741"/>
    </source>
</evidence>
<keyword evidence="3 6" id="KW-0067">ATP-binding</keyword>
<dbReference type="InterPro" id="IPR050166">
    <property type="entry name" value="ABC_transporter_ATP-bind"/>
</dbReference>
<feature type="domain" description="ABC transporter" evidence="5">
    <location>
        <begin position="36"/>
        <end position="267"/>
    </location>
</feature>
<feature type="region of interest" description="Disordered" evidence="4">
    <location>
        <begin position="1"/>
        <end position="26"/>
    </location>
</feature>
<evidence type="ECO:0000256" key="3">
    <source>
        <dbReference type="ARBA" id="ARBA00022840"/>
    </source>
</evidence>
<reference evidence="7" key="1">
    <citation type="journal article" date="2019" name="Int. J. Syst. Evol. Microbiol.">
        <title>The Global Catalogue of Microorganisms (GCM) 10K type strain sequencing project: providing services to taxonomists for standard genome sequencing and annotation.</title>
        <authorList>
            <consortium name="The Broad Institute Genomics Platform"/>
            <consortium name="The Broad Institute Genome Sequencing Center for Infectious Disease"/>
            <person name="Wu L."/>
            <person name="Ma J."/>
        </authorList>
    </citation>
    <scope>NUCLEOTIDE SEQUENCE [LARGE SCALE GENOMIC DNA]</scope>
    <source>
        <strain evidence="7">JCM 16021</strain>
    </source>
</reference>
<dbReference type="PROSITE" id="PS50893">
    <property type="entry name" value="ABC_TRANSPORTER_2"/>
    <property type="match status" value="1"/>
</dbReference>
<proteinExistence type="predicted"/>
<dbReference type="Pfam" id="PF00005">
    <property type="entry name" value="ABC_tran"/>
    <property type="match status" value="1"/>
</dbReference>
<evidence type="ECO:0000313" key="6">
    <source>
        <dbReference type="EMBL" id="GAA2113602.1"/>
    </source>
</evidence>
<dbReference type="GO" id="GO:0005524">
    <property type="term" value="F:ATP binding"/>
    <property type="evidence" value="ECO:0007669"/>
    <property type="project" value="UniProtKB-KW"/>
</dbReference>
<accession>A0ABP5JDC4</accession>
<dbReference type="InterPro" id="IPR003439">
    <property type="entry name" value="ABC_transporter-like_ATP-bd"/>
</dbReference>
<evidence type="ECO:0000259" key="5">
    <source>
        <dbReference type="PROSITE" id="PS50893"/>
    </source>
</evidence>
<dbReference type="CDD" id="cd03293">
    <property type="entry name" value="ABC_NrtD_SsuB_transporters"/>
    <property type="match status" value="1"/>
</dbReference>
<gene>
    <name evidence="6" type="ORF">GCM10009843_01460</name>
</gene>
<dbReference type="PANTHER" id="PTHR42788">
    <property type="entry name" value="TAURINE IMPORT ATP-BINDING PROTEIN-RELATED"/>
    <property type="match status" value="1"/>
</dbReference>
<comment type="caution">
    <text evidence="6">The sequence shown here is derived from an EMBL/GenBank/DDBJ whole genome shotgun (WGS) entry which is preliminary data.</text>
</comment>
<dbReference type="InterPro" id="IPR027417">
    <property type="entry name" value="P-loop_NTPase"/>
</dbReference>
<dbReference type="PANTHER" id="PTHR42788:SF13">
    <property type="entry name" value="ALIPHATIC SULFONATES IMPORT ATP-BINDING PROTEIN SSUB"/>
    <property type="match status" value="1"/>
</dbReference>
<organism evidence="6 7">
    <name type="scientific">Nocardioides bigeumensis</name>
    <dbReference type="NCBI Taxonomy" id="433657"/>
    <lineage>
        <taxon>Bacteria</taxon>
        <taxon>Bacillati</taxon>
        <taxon>Actinomycetota</taxon>
        <taxon>Actinomycetes</taxon>
        <taxon>Propionibacteriales</taxon>
        <taxon>Nocardioidaceae</taxon>
        <taxon>Nocardioides</taxon>
    </lineage>
</organism>
<keyword evidence="7" id="KW-1185">Reference proteome</keyword>
<keyword evidence="1" id="KW-0813">Transport</keyword>
<dbReference type="InterPro" id="IPR017871">
    <property type="entry name" value="ABC_transporter-like_CS"/>
</dbReference>
<dbReference type="PROSITE" id="PS00211">
    <property type="entry name" value="ABC_TRANSPORTER_1"/>
    <property type="match status" value="1"/>
</dbReference>
<dbReference type="Gene3D" id="3.40.50.300">
    <property type="entry name" value="P-loop containing nucleotide triphosphate hydrolases"/>
    <property type="match status" value="1"/>
</dbReference>
<dbReference type="RefSeq" id="WP_344301576.1">
    <property type="nucleotide sequence ID" value="NZ_BAAAQQ010000001.1"/>
</dbReference>
<dbReference type="SMART" id="SM00382">
    <property type="entry name" value="AAA"/>
    <property type="match status" value="1"/>
</dbReference>
<dbReference type="InterPro" id="IPR003593">
    <property type="entry name" value="AAA+_ATPase"/>
</dbReference>
<dbReference type="Proteomes" id="UP001500575">
    <property type="component" value="Unassembled WGS sequence"/>
</dbReference>
<dbReference type="SUPFAM" id="SSF52540">
    <property type="entry name" value="P-loop containing nucleoside triphosphate hydrolases"/>
    <property type="match status" value="1"/>
</dbReference>
<evidence type="ECO:0000256" key="1">
    <source>
        <dbReference type="ARBA" id="ARBA00022448"/>
    </source>
</evidence>
<dbReference type="EMBL" id="BAAAQQ010000001">
    <property type="protein sequence ID" value="GAA2113602.1"/>
    <property type="molecule type" value="Genomic_DNA"/>
</dbReference>
<evidence type="ECO:0000256" key="4">
    <source>
        <dbReference type="SAM" id="MobiDB-lite"/>
    </source>
</evidence>